<dbReference type="Gene3D" id="3.40.50.1820">
    <property type="entry name" value="alpha/beta hydrolase"/>
    <property type="match status" value="1"/>
</dbReference>
<dbReference type="InterPro" id="IPR000073">
    <property type="entry name" value="AB_hydrolase_1"/>
</dbReference>
<accession>A0ABQ6MVR9</accession>
<evidence type="ECO:0000259" key="3">
    <source>
        <dbReference type="Pfam" id="PF00561"/>
    </source>
</evidence>
<evidence type="ECO:0000256" key="2">
    <source>
        <dbReference type="SAM" id="SignalP"/>
    </source>
</evidence>
<feature type="signal peptide" evidence="2">
    <location>
        <begin position="1"/>
        <end position="17"/>
    </location>
</feature>
<comment type="caution">
    <text evidence="4">The sequence shown here is derived from an EMBL/GenBank/DDBJ whole genome shotgun (WGS) entry which is preliminary data.</text>
</comment>
<dbReference type="InterPro" id="IPR029058">
    <property type="entry name" value="AB_hydrolase_fold"/>
</dbReference>
<proteinExistence type="predicted"/>
<evidence type="ECO:0000256" key="1">
    <source>
        <dbReference type="SAM" id="MobiDB-lite"/>
    </source>
</evidence>
<name>A0ABQ6MVR9_9STRA</name>
<feature type="domain" description="AB hydrolase-1" evidence="3">
    <location>
        <begin position="98"/>
        <end position="343"/>
    </location>
</feature>
<feature type="region of interest" description="Disordered" evidence="1">
    <location>
        <begin position="373"/>
        <end position="399"/>
    </location>
</feature>
<dbReference type="Pfam" id="PF00561">
    <property type="entry name" value="Abhydrolase_1"/>
    <property type="match status" value="1"/>
</dbReference>
<feature type="compositionally biased region" description="Low complexity" evidence="1">
    <location>
        <begin position="53"/>
        <end position="62"/>
    </location>
</feature>
<feature type="compositionally biased region" description="Pro residues" evidence="1">
    <location>
        <begin position="377"/>
        <end position="397"/>
    </location>
</feature>
<dbReference type="Proteomes" id="UP001165060">
    <property type="component" value="Unassembled WGS sequence"/>
</dbReference>
<gene>
    <name evidence="4" type="ORF">TeGR_g3269</name>
</gene>
<dbReference type="InterPro" id="IPR025638">
    <property type="entry name" value="DUF4336"/>
</dbReference>
<reference evidence="4 5" key="1">
    <citation type="journal article" date="2023" name="Commun. Biol.">
        <title>Genome analysis of Parmales, the sister group of diatoms, reveals the evolutionary specialization of diatoms from phago-mixotrophs to photoautotrophs.</title>
        <authorList>
            <person name="Ban H."/>
            <person name="Sato S."/>
            <person name="Yoshikawa S."/>
            <person name="Yamada K."/>
            <person name="Nakamura Y."/>
            <person name="Ichinomiya M."/>
            <person name="Sato N."/>
            <person name="Blanc-Mathieu R."/>
            <person name="Endo H."/>
            <person name="Kuwata A."/>
            <person name="Ogata H."/>
        </authorList>
    </citation>
    <scope>NUCLEOTIDE SEQUENCE [LARGE SCALE GENOMIC DNA]</scope>
</reference>
<keyword evidence="2" id="KW-0732">Signal</keyword>
<keyword evidence="5" id="KW-1185">Reference proteome</keyword>
<dbReference type="PANTHER" id="PTHR33835:SF2">
    <property type="entry name" value="LYSINE-TRNA LIGASE"/>
    <property type="match status" value="1"/>
</dbReference>
<feature type="chain" id="PRO_5046537626" description="AB hydrolase-1 domain-containing protein" evidence="2">
    <location>
        <begin position="18"/>
        <end position="843"/>
    </location>
</feature>
<dbReference type="Pfam" id="PF14234">
    <property type="entry name" value="DUF4336"/>
    <property type="match status" value="1"/>
</dbReference>
<protein>
    <recommendedName>
        <fullName evidence="3">AB hydrolase-1 domain-containing protein</fullName>
    </recommendedName>
</protein>
<evidence type="ECO:0000313" key="5">
    <source>
        <dbReference type="Proteomes" id="UP001165060"/>
    </source>
</evidence>
<evidence type="ECO:0000313" key="4">
    <source>
        <dbReference type="EMBL" id="GMI33514.1"/>
    </source>
</evidence>
<dbReference type="EMBL" id="BRYB01001778">
    <property type="protein sequence ID" value="GMI33514.1"/>
    <property type="molecule type" value="Genomic_DNA"/>
</dbReference>
<dbReference type="PANTHER" id="PTHR33835">
    <property type="entry name" value="YALI0C07656P"/>
    <property type="match status" value="1"/>
</dbReference>
<organism evidence="4 5">
    <name type="scientific">Tetraparma gracilis</name>
    <dbReference type="NCBI Taxonomy" id="2962635"/>
    <lineage>
        <taxon>Eukaryota</taxon>
        <taxon>Sar</taxon>
        <taxon>Stramenopiles</taxon>
        <taxon>Ochrophyta</taxon>
        <taxon>Bolidophyceae</taxon>
        <taxon>Parmales</taxon>
        <taxon>Triparmaceae</taxon>
        <taxon>Tetraparma</taxon>
    </lineage>
</organism>
<feature type="compositionally biased region" description="Low complexity" evidence="1">
    <location>
        <begin position="78"/>
        <end position="89"/>
    </location>
</feature>
<sequence length="843" mass="91246">MMFALLVFLSALSRCLCLAPFTPATFSPPPYLTNQHVQTLTGALLRPPPSLPPSTRSRFSTPDGDSFDVDIIKLPPSSFSPSSSSSSSSTPPPSPSHVLVALHGLESTSSSPLSQSLASSFLTNSPVTEVHTLCFRGCSGEPNQTAGGYHLGFTDDLYQYLSHLAALPSPPKLHLSGFSLGANAVLKFAGTLPPSDPVASLLTSIAVTCVPFDCEICQPSLDGPWFNRNVYSRNFLKTLKRKTEQQSAAGLLPPSVDMARVRACETIGEFDDALVAPVYGFKDKIDYYRRSSCLQYLPNISVPFYVVNALDDPFFDPSCFPSSSSIPLLTTNYAAHGGHCGFMLPAKDGFGLDGSWMPDELARFVNHVCSSAGDSLPSPPPTPAPAPAPSPAPPNPPLQIGRRSALLSASALLTAASTSVLSSSPALASIGPSSIYPLWPALPVFPYSRRKTLRRTVTPNMVWTFDQLIGIYYVHVPIRMTVLASSNGLVVYAPVAATPECLSLLQELIAEHGPISKIVLPSVAVEHKVLAGPFARRFPDAAFFVVDQQYSFPIPLPDRALGFPEWTQPLPRSAGAEFWGGDIEHEVLTVKPGPGSYFQDVALLHKPSKTLLVCDAVLAVTEEPPEILTFEPEYTKALLFHARDDALEIVSDSPEARRKGWRRIVLLFNFFIPGATQADIGLAPLMKLDSKYPFGWGGWQPFRWRAEDEEKSFARYSEGGKLTLLPIIQIILARGVADGSLDEWVRKVSAWDFQQVVPAHLDAPVKAGPRDFAEPFQFAAGGKNRVRFCDEDVGILREAEKGPLSFSVTPTRIGPLAGDPCGLDPADEPRVVSKTINLVWSPK</sequence>
<dbReference type="SUPFAM" id="SSF53474">
    <property type="entry name" value="alpha/beta-Hydrolases"/>
    <property type="match status" value="1"/>
</dbReference>
<feature type="region of interest" description="Disordered" evidence="1">
    <location>
        <begin position="43"/>
        <end position="62"/>
    </location>
</feature>
<feature type="region of interest" description="Disordered" evidence="1">
    <location>
        <begin position="78"/>
        <end position="98"/>
    </location>
</feature>